<dbReference type="GO" id="GO:0005634">
    <property type="term" value="C:nucleus"/>
    <property type="evidence" value="ECO:0007669"/>
    <property type="project" value="UniProtKB-SubCell"/>
</dbReference>
<reference evidence="6" key="1">
    <citation type="submission" date="2022-10" db="EMBL/GenBank/DDBJ databases">
        <title>Genome assembly of Pristionchus species.</title>
        <authorList>
            <person name="Yoshida K."/>
            <person name="Sommer R.J."/>
        </authorList>
    </citation>
    <scope>NUCLEOTIDE SEQUENCE [LARGE SCALE GENOMIC DNA]</scope>
    <source>
        <strain evidence="6">RS5460</strain>
    </source>
</reference>
<keyword evidence="2" id="KW-0539">Nucleus</keyword>
<name>A0AAN5CCP5_9BILA</name>
<comment type="subcellular location">
    <subcellularLocation>
        <location evidence="1">Nucleus</location>
    </subcellularLocation>
</comment>
<dbReference type="PROSITE" id="PS50013">
    <property type="entry name" value="CHROMO_2"/>
    <property type="match status" value="1"/>
</dbReference>
<feature type="compositionally biased region" description="Basic and acidic residues" evidence="3">
    <location>
        <begin position="64"/>
        <end position="79"/>
    </location>
</feature>
<dbReference type="PRINTS" id="PR00504">
    <property type="entry name" value="CHROMODOMAIN"/>
</dbReference>
<dbReference type="SUPFAM" id="SSF54160">
    <property type="entry name" value="Chromo domain-like"/>
    <property type="match status" value="1"/>
</dbReference>
<feature type="domain" description="Chromo" evidence="4">
    <location>
        <begin position="18"/>
        <end position="77"/>
    </location>
</feature>
<proteinExistence type="predicted"/>
<dbReference type="InterPro" id="IPR017984">
    <property type="entry name" value="Chromo_dom_subgr"/>
</dbReference>
<feature type="non-terminal residue" evidence="5">
    <location>
        <position position="112"/>
    </location>
</feature>
<dbReference type="AlphaFoldDB" id="A0AAN5CCP5"/>
<protein>
    <recommendedName>
        <fullName evidence="4">Chromo domain-containing protein</fullName>
    </recommendedName>
</protein>
<gene>
    <name evidence="5" type="ORF">PMAYCL1PPCAC_10085</name>
</gene>
<dbReference type="Proteomes" id="UP001328107">
    <property type="component" value="Unassembled WGS sequence"/>
</dbReference>
<evidence type="ECO:0000256" key="2">
    <source>
        <dbReference type="ARBA" id="ARBA00023242"/>
    </source>
</evidence>
<evidence type="ECO:0000313" key="6">
    <source>
        <dbReference type="Proteomes" id="UP001328107"/>
    </source>
</evidence>
<feature type="non-terminal residue" evidence="5">
    <location>
        <position position="1"/>
    </location>
</feature>
<dbReference type="InterPro" id="IPR016197">
    <property type="entry name" value="Chromo-like_dom_sf"/>
</dbReference>
<evidence type="ECO:0000259" key="4">
    <source>
        <dbReference type="PROSITE" id="PS50013"/>
    </source>
</evidence>
<dbReference type="InterPro" id="IPR023780">
    <property type="entry name" value="Chromo_domain"/>
</dbReference>
<comment type="caution">
    <text evidence="5">The sequence shown here is derived from an EMBL/GenBank/DDBJ whole genome shotgun (WGS) entry which is preliminary data.</text>
</comment>
<dbReference type="PANTHER" id="PTHR22812">
    <property type="entry name" value="CHROMOBOX PROTEIN"/>
    <property type="match status" value="1"/>
</dbReference>
<dbReference type="Pfam" id="PF00385">
    <property type="entry name" value="Chromo"/>
    <property type="match status" value="1"/>
</dbReference>
<dbReference type="EMBL" id="BTRK01000003">
    <property type="protein sequence ID" value="GMR39890.1"/>
    <property type="molecule type" value="Genomic_DNA"/>
</dbReference>
<keyword evidence="6" id="KW-1185">Reference proteome</keyword>
<dbReference type="SMART" id="SM00298">
    <property type="entry name" value="CHROMO"/>
    <property type="match status" value="1"/>
</dbReference>
<organism evidence="5 6">
    <name type="scientific">Pristionchus mayeri</name>
    <dbReference type="NCBI Taxonomy" id="1317129"/>
    <lineage>
        <taxon>Eukaryota</taxon>
        <taxon>Metazoa</taxon>
        <taxon>Ecdysozoa</taxon>
        <taxon>Nematoda</taxon>
        <taxon>Chromadorea</taxon>
        <taxon>Rhabditida</taxon>
        <taxon>Rhabditina</taxon>
        <taxon>Diplogasteromorpha</taxon>
        <taxon>Diplogasteroidea</taxon>
        <taxon>Neodiplogasteridae</taxon>
        <taxon>Pristionchus</taxon>
    </lineage>
</organism>
<feature type="region of interest" description="Disordered" evidence="3">
    <location>
        <begin position="61"/>
        <end position="112"/>
    </location>
</feature>
<dbReference type="Gene3D" id="2.40.50.40">
    <property type="match status" value="1"/>
</dbReference>
<sequence length="112" mass="12574">SKSQKSKNAPSDDEGEEYTVEKILDKRVNKEGKVEYLIKWEGFGINDSTWENENNASCPDIIAEFERSRKEQNTQRKTMEGPSSSTAKDDNEEPPAKLQEICGMTTGKGGEK</sequence>
<evidence type="ECO:0000256" key="3">
    <source>
        <dbReference type="SAM" id="MobiDB-lite"/>
    </source>
</evidence>
<dbReference type="InterPro" id="IPR000953">
    <property type="entry name" value="Chromo/chromo_shadow_dom"/>
</dbReference>
<dbReference type="InterPro" id="IPR051219">
    <property type="entry name" value="Heterochromatin_chromo-domain"/>
</dbReference>
<evidence type="ECO:0000256" key="1">
    <source>
        <dbReference type="ARBA" id="ARBA00004123"/>
    </source>
</evidence>
<evidence type="ECO:0000313" key="5">
    <source>
        <dbReference type="EMBL" id="GMR39890.1"/>
    </source>
</evidence>
<accession>A0AAN5CCP5</accession>